<accession>A0A1M5RNK7</accession>
<dbReference type="AlphaFoldDB" id="A0A1M5RNK7"/>
<comment type="similarity">
    <text evidence="2 7">Belongs to the glycosyl hydrolase 43 family.</text>
</comment>
<evidence type="ECO:0000256" key="7">
    <source>
        <dbReference type="RuleBase" id="RU361187"/>
    </source>
</evidence>
<reference evidence="9 10" key="1">
    <citation type="submission" date="2016-11" db="EMBL/GenBank/DDBJ databases">
        <authorList>
            <person name="Jaros S."/>
            <person name="Januszkiewicz K."/>
            <person name="Wedrychowicz H."/>
        </authorList>
    </citation>
    <scope>NUCLEOTIDE SEQUENCE [LARGE SCALE GENOMIC DNA]</scope>
    <source>
        <strain evidence="9 10">DSM 45627</strain>
    </source>
</reference>
<proteinExistence type="inferred from homology"/>
<evidence type="ECO:0000256" key="8">
    <source>
        <dbReference type="SAM" id="SignalP"/>
    </source>
</evidence>
<dbReference type="PANTHER" id="PTHR43301:SF3">
    <property type="entry name" value="ARABINAN ENDO-1,5-ALPHA-L-ARABINOSIDASE A-RELATED"/>
    <property type="match status" value="1"/>
</dbReference>
<dbReference type="Proteomes" id="UP000186132">
    <property type="component" value="Unassembled WGS sequence"/>
</dbReference>
<name>A0A1M5RNK7_9ACTN</name>
<evidence type="ECO:0000256" key="6">
    <source>
        <dbReference type="PIRSR" id="PIRSR606710-2"/>
    </source>
</evidence>
<sequence length="328" mass="35851">MRRPLTLVATGLVTAALCAAPALTATATAAPAKHIKAVTAGDFPDPGFAKFGTYYYIYKTGQGFGERTSVYPNRQYAPARTSMPKVPAWVGKASDGKRHLWAPHVFAMTYKGKALYVMYFNGYSPKKGANCLGIATSRSPSSNFKAQSKAVLCAKQKGYEAIDPSAYRAKDGKRYLIYKINYRNKSGFDIRAVQMDSATGTKRVAKVASRSLAAPKARIEAPSVISHGGRVWLFVSRKDYQDCSYSTEAWSAPTLWGGHFKPVRTVMNRANTGLCGPGGATVLQDGKTTRIAFHAYVDKNKNGVKDSNTRRAWVGVLKWNSKGQPYLY</sequence>
<feature type="signal peptide" evidence="8">
    <location>
        <begin position="1"/>
        <end position="24"/>
    </location>
</feature>
<dbReference type="Pfam" id="PF04616">
    <property type="entry name" value="Glyco_hydro_43"/>
    <property type="match status" value="1"/>
</dbReference>
<dbReference type="EMBL" id="FQVU01000005">
    <property type="protein sequence ID" value="SHH27658.1"/>
    <property type="molecule type" value="Genomic_DNA"/>
</dbReference>
<evidence type="ECO:0000256" key="4">
    <source>
        <dbReference type="ARBA" id="ARBA00023295"/>
    </source>
</evidence>
<feature type="chain" id="PRO_5038872310" evidence="8">
    <location>
        <begin position="25"/>
        <end position="328"/>
    </location>
</feature>
<comment type="pathway">
    <text evidence="1">Glycan metabolism; L-arabinan degradation.</text>
</comment>
<keyword evidence="4 7" id="KW-0326">Glycosidase</keyword>
<keyword evidence="3 7" id="KW-0378">Hydrolase</keyword>
<dbReference type="InterPro" id="IPR050727">
    <property type="entry name" value="GH43_arabinanases"/>
</dbReference>
<organism evidence="9 10">
    <name type="scientific">Jatrophihabitans endophyticus</name>
    <dbReference type="NCBI Taxonomy" id="1206085"/>
    <lineage>
        <taxon>Bacteria</taxon>
        <taxon>Bacillati</taxon>
        <taxon>Actinomycetota</taxon>
        <taxon>Actinomycetes</taxon>
        <taxon>Jatrophihabitantales</taxon>
        <taxon>Jatrophihabitantaceae</taxon>
        <taxon>Jatrophihabitans</taxon>
    </lineage>
</organism>
<keyword evidence="8" id="KW-0732">Signal</keyword>
<dbReference type="Gene3D" id="2.115.10.20">
    <property type="entry name" value="Glycosyl hydrolase domain, family 43"/>
    <property type="match status" value="1"/>
</dbReference>
<evidence type="ECO:0000313" key="10">
    <source>
        <dbReference type="Proteomes" id="UP000186132"/>
    </source>
</evidence>
<evidence type="ECO:0000256" key="2">
    <source>
        <dbReference type="ARBA" id="ARBA00009865"/>
    </source>
</evidence>
<feature type="site" description="Important for catalytic activity, responsible for pKa modulation of the active site Glu and correct orientation of both the proton donor and substrate" evidence="6">
    <location>
        <position position="163"/>
    </location>
</feature>
<dbReference type="GO" id="GO:0005975">
    <property type="term" value="P:carbohydrate metabolic process"/>
    <property type="evidence" value="ECO:0007669"/>
    <property type="project" value="InterPro"/>
</dbReference>
<gene>
    <name evidence="9" type="ORF">SAMN05443575_3596</name>
</gene>
<evidence type="ECO:0000256" key="5">
    <source>
        <dbReference type="PIRSR" id="PIRSR606710-1"/>
    </source>
</evidence>
<dbReference type="InterPro" id="IPR006710">
    <property type="entry name" value="Glyco_hydro_43"/>
</dbReference>
<evidence type="ECO:0000313" key="9">
    <source>
        <dbReference type="EMBL" id="SHH27658.1"/>
    </source>
</evidence>
<feature type="active site" description="Proton donor" evidence="5">
    <location>
        <position position="220"/>
    </location>
</feature>
<dbReference type="RefSeq" id="WP_073391776.1">
    <property type="nucleotide sequence ID" value="NZ_FQVU01000005.1"/>
</dbReference>
<keyword evidence="10" id="KW-1185">Reference proteome</keyword>
<feature type="active site" description="Proton acceptor" evidence="5">
    <location>
        <position position="45"/>
    </location>
</feature>
<dbReference type="STRING" id="1206085.SAMN05443575_3596"/>
<dbReference type="SUPFAM" id="SSF75005">
    <property type="entry name" value="Arabinanase/levansucrase/invertase"/>
    <property type="match status" value="1"/>
</dbReference>
<evidence type="ECO:0000256" key="3">
    <source>
        <dbReference type="ARBA" id="ARBA00022801"/>
    </source>
</evidence>
<dbReference type="OrthoDB" id="9801455at2"/>
<dbReference type="PANTHER" id="PTHR43301">
    <property type="entry name" value="ARABINAN ENDO-1,5-ALPHA-L-ARABINOSIDASE"/>
    <property type="match status" value="1"/>
</dbReference>
<evidence type="ECO:0000256" key="1">
    <source>
        <dbReference type="ARBA" id="ARBA00004834"/>
    </source>
</evidence>
<dbReference type="InterPro" id="IPR023296">
    <property type="entry name" value="Glyco_hydro_beta-prop_sf"/>
</dbReference>
<dbReference type="GO" id="GO:0004553">
    <property type="term" value="F:hydrolase activity, hydrolyzing O-glycosyl compounds"/>
    <property type="evidence" value="ECO:0007669"/>
    <property type="project" value="InterPro"/>
</dbReference>
<protein>
    <submittedName>
        <fullName evidence="9">Glycosyl hydrolases family 43</fullName>
    </submittedName>
</protein>